<comment type="caution">
    <text evidence="1">The sequence shown here is derived from an EMBL/GenBank/DDBJ whole genome shotgun (WGS) entry which is preliminary data.</text>
</comment>
<protein>
    <submittedName>
        <fullName evidence="1">Uncharacterized protein</fullName>
    </submittedName>
</protein>
<proteinExistence type="predicted"/>
<keyword evidence="2" id="KW-1185">Reference proteome</keyword>
<reference evidence="1 2" key="1">
    <citation type="journal article" date="2024" name="Ann. Entomol. Soc. Am.">
        <title>Genomic analyses of the southern and eastern yellowjacket wasps (Hymenoptera: Vespidae) reveal evolutionary signatures of social life.</title>
        <authorList>
            <person name="Catto M.A."/>
            <person name="Caine P.B."/>
            <person name="Orr S.E."/>
            <person name="Hunt B.G."/>
            <person name="Goodisman M.A.D."/>
        </authorList>
    </citation>
    <scope>NUCLEOTIDE SEQUENCE [LARGE SCALE GENOMIC DNA]</scope>
    <source>
        <strain evidence="1">232</strain>
        <tissue evidence="1">Head and thorax</tissue>
    </source>
</reference>
<dbReference type="EMBL" id="JAYRBN010000043">
    <property type="protein sequence ID" value="KAL2745390.1"/>
    <property type="molecule type" value="Genomic_DNA"/>
</dbReference>
<organism evidence="1 2">
    <name type="scientific">Vespula maculifrons</name>
    <name type="common">Eastern yellow jacket</name>
    <name type="synonym">Wasp</name>
    <dbReference type="NCBI Taxonomy" id="7453"/>
    <lineage>
        <taxon>Eukaryota</taxon>
        <taxon>Metazoa</taxon>
        <taxon>Ecdysozoa</taxon>
        <taxon>Arthropoda</taxon>
        <taxon>Hexapoda</taxon>
        <taxon>Insecta</taxon>
        <taxon>Pterygota</taxon>
        <taxon>Neoptera</taxon>
        <taxon>Endopterygota</taxon>
        <taxon>Hymenoptera</taxon>
        <taxon>Apocrita</taxon>
        <taxon>Aculeata</taxon>
        <taxon>Vespoidea</taxon>
        <taxon>Vespidae</taxon>
        <taxon>Vespinae</taxon>
        <taxon>Vespula</taxon>
    </lineage>
</organism>
<evidence type="ECO:0000313" key="1">
    <source>
        <dbReference type="EMBL" id="KAL2745390.1"/>
    </source>
</evidence>
<accession>A0ABD2CKY5</accession>
<sequence>MAVPEFSLLCAAGDEALWTQRTCSHLCWHLEDIAYLWLHSSVLSWVDAGRNIEHIPGENPQDLFYHISNFAKYYNTCQTGKQREVTESTTSLSNT</sequence>
<gene>
    <name evidence="1" type="ORF">V1477_006245</name>
</gene>
<evidence type="ECO:0000313" key="2">
    <source>
        <dbReference type="Proteomes" id="UP001607303"/>
    </source>
</evidence>
<dbReference type="Proteomes" id="UP001607303">
    <property type="component" value="Unassembled WGS sequence"/>
</dbReference>
<dbReference type="AlphaFoldDB" id="A0ABD2CKY5"/>
<name>A0ABD2CKY5_VESMC</name>